<protein>
    <recommendedName>
        <fullName evidence="5">Extracellular matrix protein</fullName>
    </recommendedName>
</protein>
<keyword evidence="4" id="KW-1185">Reference proteome</keyword>
<evidence type="ECO:0008006" key="5">
    <source>
        <dbReference type="Google" id="ProtNLM"/>
    </source>
</evidence>
<comment type="caution">
    <text evidence="3">The sequence shown here is derived from an EMBL/GenBank/DDBJ whole genome shotgun (WGS) entry which is preliminary data.</text>
</comment>
<sequence length="204" mass="20753">MKFTAASIAAVMATGAFAQPEFTNSNIDPQEGQPFTLKFKGCDNGCTITLQTGPNPMSLSDIHTLTNDVTGGSFVVTLSGLDTGFYNFKIADNSDGSCNYSIPFFYVGAKITSSDSSGSTSTTHVYDASSASSPSDSACCSNPDSTASIHVSPTAFVSSTRSSQPSSTAYAEASSAIPHNAGAVAGFPPFGVIGAGVAGLLLVR</sequence>
<feature type="region of interest" description="Disordered" evidence="1">
    <location>
        <begin position="113"/>
        <end position="134"/>
    </location>
</feature>
<accession>A0AAW0RS57</accession>
<organism evidence="3 4">
    <name type="scientific">Beauveria asiatica</name>
    <dbReference type="NCBI Taxonomy" id="1069075"/>
    <lineage>
        <taxon>Eukaryota</taxon>
        <taxon>Fungi</taxon>
        <taxon>Dikarya</taxon>
        <taxon>Ascomycota</taxon>
        <taxon>Pezizomycotina</taxon>
        <taxon>Sordariomycetes</taxon>
        <taxon>Hypocreomycetidae</taxon>
        <taxon>Hypocreales</taxon>
        <taxon>Cordycipitaceae</taxon>
        <taxon>Beauveria</taxon>
    </lineage>
</organism>
<gene>
    <name evidence="3" type="ORF">G3M48_004952</name>
</gene>
<feature type="chain" id="PRO_5043340074" description="Extracellular matrix protein" evidence="2">
    <location>
        <begin position="19"/>
        <end position="204"/>
    </location>
</feature>
<reference evidence="3 4" key="1">
    <citation type="submission" date="2020-02" db="EMBL/GenBank/DDBJ databases">
        <title>Comparative genomics of the hypocrealean fungal genus Beauvera.</title>
        <authorList>
            <person name="Showalter D.N."/>
            <person name="Bushley K.E."/>
            <person name="Rehner S.A."/>
        </authorList>
    </citation>
    <scope>NUCLEOTIDE SEQUENCE [LARGE SCALE GENOMIC DNA]</scope>
    <source>
        <strain evidence="3 4">ARSEF4384</strain>
    </source>
</reference>
<dbReference type="AlphaFoldDB" id="A0AAW0RS57"/>
<evidence type="ECO:0000313" key="3">
    <source>
        <dbReference type="EMBL" id="KAK8145072.1"/>
    </source>
</evidence>
<evidence type="ECO:0000313" key="4">
    <source>
        <dbReference type="Proteomes" id="UP001397290"/>
    </source>
</evidence>
<evidence type="ECO:0000256" key="1">
    <source>
        <dbReference type="SAM" id="MobiDB-lite"/>
    </source>
</evidence>
<proteinExistence type="predicted"/>
<name>A0AAW0RS57_9HYPO</name>
<dbReference type="EMBL" id="JAAHCF010000323">
    <property type="protein sequence ID" value="KAK8145072.1"/>
    <property type="molecule type" value="Genomic_DNA"/>
</dbReference>
<dbReference type="Proteomes" id="UP001397290">
    <property type="component" value="Unassembled WGS sequence"/>
</dbReference>
<keyword evidence="2" id="KW-0732">Signal</keyword>
<feature type="signal peptide" evidence="2">
    <location>
        <begin position="1"/>
        <end position="18"/>
    </location>
</feature>
<evidence type="ECO:0000256" key="2">
    <source>
        <dbReference type="SAM" id="SignalP"/>
    </source>
</evidence>